<dbReference type="AlphaFoldDB" id="A0A5P0ZT86"/>
<keyword evidence="1" id="KW-0378">Hydrolase</keyword>
<proteinExistence type="predicted"/>
<comment type="caution">
    <text evidence="1">The sequence shown here is derived from an EMBL/GenBank/DDBJ whole genome shotgun (WGS) entry which is preliminary data.</text>
</comment>
<gene>
    <name evidence="1" type="ORF">FHL06_14315</name>
</gene>
<dbReference type="Proteomes" id="UP000414364">
    <property type="component" value="Unassembled WGS sequence"/>
</dbReference>
<name>A0A5P0ZT86_9LACO</name>
<sequence length="28" mass="3188">MKIEFLGTAGGFRSLYKSHSQHSQAIHR</sequence>
<reference evidence="1 2" key="1">
    <citation type="journal article" date="2019" name="Syst. Appl. Microbiol.">
        <title>Polyphasic characterization of two novel Lactobacillus spp. isolated from blown salami packages: Description of Lactobacillus halodurans sp. nov. and Lactobacillus salsicarnum sp. nov.</title>
        <authorList>
            <person name="Schuster J.A."/>
            <person name="Klingl A."/>
            <person name="Vogel R.F."/>
            <person name="Ehrmann M.A."/>
        </authorList>
    </citation>
    <scope>NUCLEOTIDE SEQUENCE [LARGE SCALE GENOMIC DNA]</scope>
    <source>
        <strain evidence="1 2">TMW 1.2172</strain>
    </source>
</reference>
<dbReference type="EMBL" id="VDFP01000298">
    <property type="protein sequence ID" value="MQS77483.1"/>
    <property type="molecule type" value="Genomic_DNA"/>
</dbReference>
<dbReference type="GO" id="GO:0016787">
    <property type="term" value="F:hydrolase activity"/>
    <property type="evidence" value="ECO:0007669"/>
    <property type="project" value="UniProtKB-KW"/>
</dbReference>
<feature type="non-terminal residue" evidence="1">
    <location>
        <position position="28"/>
    </location>
</feature>
<evidence type="ECO:0000313" key="2">
    <source>
        <dbReference type="Proteomes" id="UP000414364"/>
    </source>
</evidence>
<protein>
    <submittedName>
        <fullName evidence="1">Metal-dependent hydrolase</fullName>
    </submittedName>
</protein>
<accession>A0A5P0ZT86</accession>
<evidence type="ECO:0000313" key="1">
    <source>
        <dbReference type="EMBL" id="MQS77483.1"/>
    </source>
</evidence>
<organism evidence="1 2">
    <name type="scientific">Companilactobacillus halodurans</name>
    <dbReference type="NCBI Taxonomy" id="2584183"/>
    <lineage>
        <taxon>Bacteria</taxon>
        <taxon>Bacillati</taxon>
        <taxon>Bacillota</taxon>
        <taxon>Bacilli</taxon>
        <taxon>Lactobacillales</taxon>
        <taxon>Lactobacillaceae</taxon>
        <taxon>Companilactobacillus</taxon>
    </lineage>
</organism>